<dbReference type="Pfam" id="PF14602">
    <property type="entry name" value="Hexapep_2"/>
    <property type="match status" value="2"/>
</dbReference>
<dbReference type="InterPro" id="IPR050484">
    <property type="entry name" value="Transf_Hexapept/Carb_Anhydrase"/>
</dbReference>
<dbReference type="InterPro" id="IPR011004">
    <property type="entry name" value="Trimer_LpxA-like_sf"/>
</dbReference>
<evidence type="ECO:0000313" key="1">
    <source>
        <dbReference type="EMBL" id="MBX0305998.1"/>
    </source>
</evidence>
<comment type="caution">
    <text evidence="1">The sequence shown here is derived from an EMBL/GenBank/DDBJ whole genome shotgun (WGS) entry which is preliminary data.</text>
</comment>
<dbReference type="InterPro" id="IPR001451">
    <property type="entry name" value="Hexapep"/>
</dbReference>
<accession>A0A8J8CD65</accession>
<protein>
    <submittedName>
        <fullName evidence="1">Gamma carbonic anhydrase family protein</fullName>
    </submittedName>
</protein>
<dbReference type="InterPro" id="IPR047324">
    <property type="entry name" value="LbH_gamma_CA-like"/>
</dbReference>
<dbReference type="RefSeq" id="WP_220590194.1">
    <property type="nucleotide sequence ID" value="NZ_RKLQ01000007.1"/>
</dbReference>
<keyword evidence="2" id="KW-1185">Reference proteome</keyword>
<dbReference type="Gene3D" id="2.160.10.10">
    <property type="entry name" value="Hexapeptide repeat proteins"/>
    <property type="match status" value="1"/>
</dbReference>
<sequence>MQREVLGESPTVAQSAFVSEMAYLVGDVRVGERSSCWPFVCLRGDREAVVVGDETNVQEFSMLHGATLGDGVTVGHNVVIDYATVEDGALVGMSSTLQQGAHVESGSIVAPGCVVTEDQTVPAGHVAYGVPASTQPLDEAQQAEIERVHELYVDHTATYKAAGLE</sequence>
<proteinExistence type="predicted"/>
<name>A0A8J8CD65_9EURY</name>
<dbReference type="PANTHER" id="PTHR13061">
    <property type="entry name" value="DYNACTIN SUBUNIT P25"/>
    <property type="match status" value="1"/>
</dbReference>
<evidence type="ECO:0000313" key="2">
    <source>
        <dbReference type="Proteomes" id="UP000783863"/>
    </source>
</evidence>
<dbReference type="Proteomes" id="UP000783863">
    <property type="component" value="Unassembled WGS sequence"/>
</dbReference>
<dbReference type="SUPFAM" id="SSF51161">
    <property type="entry name" value="Trimeric LpxA-like enzymes"/>
    <property type="match status" value="1"/>
</dbReference>
<dbReference type="AlphaFoldDB" id="A0A8J8CD65"/>
<dbReference type="PANTHER" id="PTHR13061:SF29">
    <property type="entry name" value="GAMMA CARBONIC ANHYDRASE-LIKE 1, MITOCHONDRIAL-RELATED"/>
    <property type="match status" value="1"/>
</dbReference>
<dbReference type="EMBL" id="RKLQ01000007">
    <property type="protein sequence ID" value="MBX0305998.1"/>
    <property type="molecule type" value="Genomic_DNA"/>
</dbReference>
<reference evidence="1" key="1">
    <citation type="submission" date="2021-06" db="EMBL/GenBank/DDBJ databases">
        <title>Halomicroarcula sp. F24A a new haloarchaeum isolated from saline soil.</title>
        <authorList>
            <person name="Duran-Viseras A."/>
            <person name="Sanchez-Porro C."/>
            <person name="Ventosa A."/>
        </authorList>
    </citation>
    <scope>NUCLEOTIDE SEQUENCE</scope>
    <source>
        <strain evidence="1">F24A</strain>
    </source>
</reference>
<gene>
    <name evidence="1" type="ORF">EGD98_20330</name>
</gene>
<dbReference type="CDD" id="cd04645">
    <property type="entry name" value="LbH_gamma_CA_like"/>
    <property type="match status" value="1"/>
</dbReference>
<organism evidence="1 2">
    <name type="scientific">Haloarcula salinisoli</name>
    <dbReference type="NCBI Taxonomy" id="2487746"/>
    <lineage>
        <taxon>Archaea</taxon>
        <taxon>Methanobacteriati</taxon>
        <taxon>Methanobacteriota</taxon>
        <taxon>Stenosarchaea group</taxon>
        <taxon>Halobacteria</taxon>
        <taxon>Halobacteriales</taxon>
        <taxon>Haloarculaceae</taxon>
        <taxon>Haloarcula</taxon>
    </lineage>
</organism>